<dbReference type="Gene3D" id="3.30.40.10">
    <property type="entry name" value="Zinc/RING finger domain, C3HC4 (zinc finger)"/>
    <property type="match status" value="1"/>
</dbReference>
<dbReference type="PANTHER" id="PTHR10044:SF139">
    <property type="entry name" value="DEATH-ASSOCIATED INHIBITOR OF APOPTOSIS 2"/>
    <property type="match status" value="1"/>
</dbReference>
<dbReference type="Proteomes" id="UP001217089">
    <property type="component" value="Unassembled WGS sequence"/>
</dbReference>
<dbReference type="EMBL" id="JARBDR010000337">
    <property type="protein sequence ID" value="KAJ8315642.1"/>
    <property type="molecule type" value="Genomic_DNA"/>
</dbReference>
<dbReference type="PROSITE" id="PS50143">
    <property type="entry name" value="BIR_REPEAT_2"/>
    <property type="match status" value="1"/>
</dbReference>
<dbReference type="InterPro" id="IPR001370">
    <property type="entry name" value="BIR_rpt"/>
</dbReference>
<dbReference type="PANTHER" id="PTHR10044">
    <property type="entry name" value="INHIBITOR OF APOPTOSIS"/>
    <property type="match status" value="1"/>
</dbReference>
<evidence type="ECO:0000259" key="5">
    <source>
        <dbReference type="PROSITE" id="PS50089"/>
    </source>
</evidence>
<keyword evidence="2 4" id="KW-0479">Metal-binding</keyword>
<reference evidence="6 7" key="1">
    <citation type="submission" date="2022-12" db="EMBL/GenBank/DDBJ databases">
        <title>Chromosome-level genome of Tegillarca granosa.</title>
        <authorList>
            <person name="Kim J."/>
        </authorList>
    </citation>
    <scope>NUCLEOTIDE SEQUENCE [LARGE SCALE GENOMIC DNA]</scope>
    <source>
        <strain evidence="6">Teg-2019</strain>
        <tissue evidence="6">Adductor muscle</tissue>
    </source>
</reference>
<dbReference type="CDD" id="cd16713">
    <property type="entry name" value="RING-HC_BIRC2_3_7"/>
    <property type="match status" value="1"/>
</dbReference>
<feature type="domain" description="RING-type" evidence="5">
    <location>
        <begin position="319"/>
        <end position="354"/>
    </location>
</feature>
<dbReference type="CDD" id="cd00022">
    <property type="entry name" value="BIR"/>
    <property type="match status" value="1"/>
</dbReference>
<name>A0ABQ9FI97_TEGGR</name>
<dbReference type="Pfam" id="PF13920">
    <property type="entry name" value="zf-C3HC4_3"/>
    <property type="match status" value="1"/>
</dbReference>
<evidence type="ECO:0000256" key="3">
    <source>
        <dbReference type="ARBA" id="ARBA00022833"/>
    </source>
</evidence>
<accession>A0ABQ9FI97</accession>
<dbReference type="InterPro" id="IPR013083">
    <property type="entry name" value="Znf_RING/FYVE/PHD"/>
</dbReference>
<protein>
    <recommendedName>
        <fullName evidence="5">RING-type domain-containing protein</fullName>
    </recommendedName>
</protein>
<keyword evidence="3" id="KW-0862">Zinc</keyword>
<comment type="similarity">
    <text evidence="1">Belongs to the IAP family.</text>
</comment>
<dbReference type="InterPro" id="IPR001841">
    <property type="entry name" value="Znf_RING"/>
</dbReference>
<proteinExistence type="inferred from homology"/>
<dbReference type="PROSITE" id="PS50089">
    <property type="entry name" value="ZF_RING_2"/>
    <property type="match status" value="1"/>
</dbReference>
<evidence type="ECO:0000256" key="4">
    <source>
        <dbReference type="PROSITE-ProRule" id="PRU00175"/>
    </source>
</evidence>
<gene>
    <name evidence="6" type="ORF">KUTeg_007792</name>
</gene>
<dbReference type="Pfam" id="PF00653">
    <property type="entry name" value="BIR"/>
    <property type="match status" value="1"/>
</dbReference>
<keyword evidence="7" id="KW-1185">Reference proteome</keyword>
<evidence type="ECO:0000313" key="6">
    <source>
        <dbReference type="EMBL" id="KAJ8315642.1"/>
    </source>
</evidence>
<dbReference type="SMART" id="SM00184">
    <property type="entry name" value="RING"/>
    <property type="match status" value="1"/>
</dbReference>
<dbReference type="Gene3D" id="1.10.1170.10">
    <property type="entry name" value="Inhibitor Of Apoptosis Protein (2mihbC-IAP-1), Chain A"/>
    <property type="match status" value="1"/>
</dbReference>
<evidence type="ECO:0000256" key="2">
    <source>
        <dbReference type="ARBA" id="ARBA00022771"/>
    </source>
</evidence>
<organism evidence="6 7">
    <name type="scientific">Tegillarca granosa</name>
    <name type="common">Malaysian cockle</name>
    <name type="synonym">Anadara granosa</name>
    <dbReference type="NCBI Taxonomy" id="220873"/>
    <lineage>
        <taxon>Eukaryota</taxon>
        <taxon>Metazoa</taxon>
        <taxon>Spiralia</taxon>
        <taxon>Lophotrochozoa</taxon>
        <taxon>Mollusca</taxon>
        <taxon>Bivalvia</taxon>
        <taxon>Autobranchia</taxon>
        <taxon>Pteriomorphia</taxon>
        <taxon>Arcoida</taxon>
        <taxon>Arcoidea</taxon>
        <taxon>Arcidae</taxon>
        <taxon>Tegillarca</taxon>
    </lineage>
</organism>
<dbReference type="InterPro" id="IPR050784">
    <property type="entry name" value="IAP"/>
</dbReference>
<evidence type="ECO:0000313" key="7">
    <source>
        <dbReference type="Proteomes" id="UP001217089"/>
    </source>
</evidence>
<dbReference type="SMART" id="SM00238">
    <property type="entry name" value="BIR"/>
    <property type="match status" value="1"/>
</dbReference>
<comment type="caution">
    <text evidence="6">The sequence shown here is derived from an EMBL/GenBank/DDBJ whole genome shotgun (WGS) entry which is preliminary data.</text>
</comment>
<evidence type="ECO:0000256" key="1">
    <source>
        <dbReference type="ARBA" id="ARBA00006672"/>
    </source>
</evidence>
<sequence length="366" mass="42175">MSRTSYNQQSHTRALKYTQIFLYQYSTRKMCSLELRIFATYPQEKDYFKTSYETENDYASYYCDGIDSVIIQKIGKLASNFRYDQNEKCIHSIKDYNDQEVDTIDKFPYECETENVSSNRKNSNLKSDISVANMVEINIMKYSNGPNEKFSSCQDENTIRDLKIPYKPPRFQEYDNLTKRISSFTNCPDLIQSAYSLGEAGFFYASTGKESLIKCFHCGGSIKNWDPEDDPWIEHAHWFPKCVFLRQNKDKEFIDLIQQLSSNQQGEFENDTQEPEILALELDTRKDLEGTNVDRTNQVQGLQTKDISTNSIMADKTMCKVCMDGDISIVFLPCGHLATCAQCSPAMKNCPICRQNINGTLRAFLS</sequence>
<dbReference type="SUPFAM" id="SSF57924">
    <property type="entry name" value="Inhibitor of apoptosis (IAP) repeat"/>
    <property type="match status" value="1"/>
</dbReference>
<keyword evidence="2 4" id="KW-0863">Zinc-finger</keyword>